<dbReference type="EMBL" id="CP043494">
    <property type="protein sequence ID" value="WNG48257.1"/>
    <property type="molecule type" value="Genomic_DNA"/>
</dbReference>
<evidence type="ECO:0000313" key="3">
    <source>
        <dbReference type="Proteomes" id="UP001611383"/>
    </source>
</evidence>
<proteinExistence type="predicted"/>
<dbReference type="PANTHER" id="PTHR48079:SF6">
    <property type="entry name" value="NAD(P)-BINDING DOMAIN-CONTAINING PROTEIN-RELATED"/>
    <property type="match status" value="1"/>
</dbReference>
<dbReference type="InterPro" id="IPR051783">
    <property type="entry name" value="NAD(P)-dependent_oxidoreduct"/>
</dbReference>
<gene>
    <name evidence="2" type="ORF">F0U60_32120</name>
</gene>
<dbReference type="Gene3D" id="3.40.50.720">
    <property type="entry name" value="NAD(P)-binding Rossmann-like Domain"/>
    <property type="match status" value="1"/>
</dbReference>
<evidence type="ECO:0000259" key="1">
    <source>
        <dbReference type="Pfam" id="PF01370"/>
    </source>
</evidence>
<sequence>MVPLILLGCGYTLTRLAREEARKGRRVLAVTRDEQRREELSREGVQLLSLEEAVASSKEAHVVISIPPDAGLDASLAESLERTGPSCLVYLSSTGVYGGARGHVDEDTPVDPTSANGRGRIEAEARYRRLGGIALRIAGIYGPGRGLHERLRAGTLRIPESGGGRISRVHVDDLVQAIQVVLEKGELGGWYCVADDRPATQAETSAWLCARMGLPPPPAVPLASLHESLRGDRAVSNARLKALGWRPRYPDFVAGFSALLDAGT</sequence>
<accession>A0ABY9WYP6</accession>
<evidence type="ECO:0000313" key="2">
    <source>
        <dbReference type="EMBL" id="WNG48257.1"/>
    </source>
</evidence>
<dbReference type="RefSeq" id="WP_395805554.1">
    <property type="nucleotide sequence ID" value="NZ_CP043494.1"/>
</dbReference>
<feature type="domain" description="NAD-dependent epimerase/dehydratase" evidence="1">
    <location>
        <begin position="71"/>
        <end position="186"/>
    </location>
</feature>
<keyword evidence="3" id="KW-1185">Reference proteome</keyword>
<name>A0ABY9WYP6_9BACT</name>
<dbReference type="Pfam" id="PF01370">
    <property type="entry name" value="Epimerase"/>
    <property type="match status" value="1"/>
</dbReference>
<dbReference type="PANTHER" id="PTHR48079">
    <property type="entry name" value="PROTEIN YEEZ"/>
    <property type="match status" value="1"/>
</dbReference>
<dbReference type="Proteomes" id="UP001611383">
    <property type="component" value="Chromosome"/>
</dbReference>
<reference evidence="2 3" key="1">
    <citation type="submission" date="2019-08" db="EMBL/GenBank/DDBJ databases">
        <title>Archangium and Cystobacter genomes.</title>
        <authorList>
            <person name="Chen I.-C.K."/>
            <person name="Wielgoss S."/>
        </authorList>
    </citation>
    <scope>NUCLEOTIDE SEQUENCE [LARGE SCALE GENOMIC DNA]</scope>
    <source>
        <strain evidence="2 3">Cbm 6</strain>
    </source>
</reference>
<dbReference type="InterPro" id="IPR036291">
    <property type="entry name" value="NAD(P)-bd_dom_sf"/>
</dbReference>
<dbReference type="SUPFAM" id="SSF51735">
    <property type="entry name" value="NAD(P)-binding Rossmann-fold domains"/>
    <property type="match status" value="1"/>
</dbReference>
<protein>
    <submittedName>
        <fullName evidence="2">NAD-dependent epimerase/dehydratase family protein</fullName>
    </submittedName>
</protein>
<organism evidence="2 3">
    <name type="scientific">Archangium minus</name>
    <dbReference type="NCBI Taxonomy" id="83450"/>
    <lineage>
        <taxon>Bacteria</taxon>
        <taxon>Pseudomonadati</taxon>
        <taxon>Myxococcota</taxon>
        <taxon>Myxococcia</taxon>
        <taxon>Myxococcales</taxon>
        <taxon>Cystobacterineae</taxon>
        <taxon>Archangiaceae</taxon>
        <taxon>Archangium</taxon>
    </lineage>
</organism>
<dbReference type="InterPro" id="IPR001509">
    <property type="entry name" value="Epimerase_deHydtase"/>
</dbReference>